<keyword evidence="3" id="KW-0804">Transcription</keyword>
<dbReference type="GO" id="GO:0006355">
    <property type="term" value="P:regulation of DNA-templated transcription"/>
    <property type="evidence" value="ECO:0007669"/>
    <property type="project" value="InterPro"/>
</dbReference>
<organism evidence="5 6">
    <name type="scientific">Allocoleopsis franciscana PCC 7113</name>
    <dbReference type="NCBI Taxonomy" id="1173027"/>
    <lineage>
        <taxon>Bacteria</taxon>
        <taxon>Bacillati</taxon>
        <taxon>Cyanobacteriota</taxon>
        <taxon>Cyanophyceae</taxon>
        <taxon>Coleofasciculales</taxon>
        <taxon>Coleofasciculaceae</taxon>
        <taxon>Allocoleopsis</taxon>
        <taxon>Allocoleopsis franciscana</taxon>
    </lineage>
</organism>
<evidence type="ECO:0000256" key="3">
    <source>
        <dbReference type="ARBA" id="ARBA00023163"/>
    </source>
</evidence>
<dbReference type="SMART" id="SM00421">
    <property type="entry name" value="HTH_LUXR"/>
    <property type="match status" value="1"/>
</dbReference>
<evidence type="ECO:0000313" key="6">
    <source>
        <dbReference type="Proteomes" id="UP000010471"/>
    </source>
</evidence>
<dbReference type="KEGG" id="mic:Mic7113_0383"/>
<dbReference type="Pfam" id="PF13188">
    <property type="entry name" value="PAS_8"/>
    <property type="match status" value="1"/>
</dbReference>
<dbReference type="PRINTS" id="PR00038">
    <property type="entry name" value="HTHLUXR"/>
</dbReference>
<accession>K9W964</accession>
<dbReference type="EMBL" id="CP003630">
    <property type="protein sequence ID" value="AFZ16304.1"/>
    <property type="molecule type" value="Genomic_DNA"/>
</dbReference>
<dbReference type="Gene3D" id="1.10.10.10">
    <property type="entry name" value="Winged helix-like DNA-binding domain superfamily/Winged helix DNA-binding domain"/>
    <property type="match status" value="1"/>
</dbReference>
<dbReference type="CDD" id="cd06170">
    <property type="entry name" value="LuxR_C_like"/>
    <property type="match status" value="1"/>
</dbReference>
<name>K9W964_9CYAN</name>
<dbReference type="GO" id="GO:0003677">
    <property type="term" value="F:DNA binding"/>
    <property type="evidence" value="ECO:0007669"/>
    <property type="project" value="UniProtKB-KW"/>
</dbReference>
<dbReference type="HOGENOM" id="CLU_096445_0_0_3"/>
<dbReference type="InterPro" id="IPR036388">
    <property type="entry name" value="WH-like_DNA-bd_sf"/>
</dbReference>
<dbReference type="eggNOG" id="COG2771">
    <property type="taxonomic scope" value="Bacteria"/>
</dbReference>
<dbReference type="InterPro" id="IPR000792">
    <property type="entry name" value="Tscrpt_reg_LuxR_C"/>
</dbReference>
<dbReference type="Proteomes" id="UP000010471">
    <property type="component" value="Chromosome"/>
</dbReference>
<evidence type="ECO:0000313" key="5">
    <source>
        <dbReference type="EMBL" id="AFZ16304.1"/>
    </source>
</evidence>
<reference evidence="5 6" key="1">
    <citation type="submission" date="2012-06" db="EMBL/GenBank/DDBJ databases">
        <title>Finished chromosome of genome of Microcoleus sp. PCC 7113.</title>
        <authorList>
            <consortium name="US DOE Joint Genome Institute"/>
            <person name="Gugger M."/>
            <person name="Coursin T."/>
            <person name="Rippka R."/>
            <person name="Tandeau De Marsac N."/>
            <person name="Huntemann M."/>
            <person name="Wei C.-L."/>
            <person name="Han J."/>
            <person name="Detter J.C."/>
            <person name="Han C."/>
            <person name="Tapia R."/>
            <person name="Chen A."/>
            <person name="Kyrpides N."/>
            <person name="Mavromatis K."/>
            <person name="Markowitz V."/>
            <person name="Szeto E."/>
            <person name="Ivanova N."/>
            <person name="Pagani I."/>
            <person name="Pati A."/>
            <person name="Goodwin L."/>
            <person name="Nordberg H.P."/>
            <person name="Cantor M.N."/>
            <person name="Hua S.X."/>
            <person name="Woyke T."/>
            <person name="Kerfeld C.A."/>
        </authorList>
    </citation>
    <scope>NUCLEOTIDE SEQUENCE [LARGE SCALE GENOMIC DNA]</scope>
    <source>
        <strain evidence="5 6">PCC 7113</strain>
    </source>
</reference>
<keyword evidence="6" id="KW-1185">Reference proteome</keyword>
<protein>
    <submittedName>
        <fullName evidence="5">Response regulator containing a CheY-like receiver domain and an HTH DNA-binding domain</fullName>
    </submittedName>
</protein>
<evidence type="ECO:0000256" key="1">
    <source>
        <dbReference type="ARBA" id="ARBA00023015"/>
    </source>
</evidence>
<dbReference type="STRING" id="1173027.Mic7113_0383"/>
<dbReference type="PROSITE" id="PS50043">
    <property type="entry name" value="HTH_LUXR_2"/>
    <property type="match status" value="1"/>
</dbReference>
<dbReference type="Pfam" id="PF00196">
    <property type="entry name" value="GerE"/>
    <property type="match status" value="1"/>
</dbReference>
<evidence type="ECO:0000256" key="2">
    <source>
        <dbReference type="ARBA" id="ARBA00023125"/>
    </source>
</evidence>
<dbReference type="PANTHER" id="PTHR44688">
    <property type="entry name" value="DNA-BINDING TRANSCRIPTIONAL ACTIVATOR DEVR_DOSR"/>
    <property type="match status" value="1"/>
</dbReference>
<dbReference type="PANTHER" id="PTHR44688:SF16">
    <property type="entry name" value="DNA-BINDING TRANSCRIPTIONAL ACTIVATOR DEVR_DOSR"/>
    <property type="match status" value="1"/>
</dbReference>
<dbReference type="AlphaFoldDB" id="K9W964"/>
<keyword evidence="2 5" id="KW-0238">DNA-binding</keyword>
<feature type="domain" description="HTH luxR-type" evidence="4">
    <location>
        <begin position="154"/>
        <end position="213"/>
    </location>
</feature>
<dbReference type="RefSeq" id="WP_015180468.1">
    <property type="nucleotide sequence ID" value="NC_019738.1"/>
</dbReference>
<dbReference type="InterPro" id="IPR000014">
    <property type="entry name" value="PAS"/>
</dbReference>
<sequence length="216" mass="25031">MSMLAAKLNRHLKTVETFNSSDKQLKASYSQHSKHPDLLQAIIESFMDGVLILTEQGELIHANKRALRICQQFSSEQLQPKLVPLPIWRICQSLLDSRELFPEKTMIIEAEIDTHNAEVLRVRVRWLQFAQSDAPNLLITLENRSQSTKNTAFTEAQQYNLTPRESEVWSLRRANYSYKEIAAKLYITTNTVKKHLKNVYAKQQTSAWSQEERDIS</sequence>
<gene>
    <name evidence="5" type="ORF">Mic7113_0383</name>
</gene>
<evidence type="ECO:0000259" key="4">
    <source>
        <dbReference type="PROSITE" id="PS50043"/>
    </source>
</evidence>
<keyword evidence="1" id="KW-0805">Transcription regulation</keyword>
<dbReference type="SUPFAM" id="SSF46894">
    <property type="entry name" value="C-terminal effector domain of the bipartite response regulators"/>
    <property type="match status" value="1"/>
</dbReference>
<proteinExistence type="predicted"/>
<dbReference type="InterPro" id="IPR016032">
    <property type="entry name" value="Sig_transdc_resp-reg_C-effctor"/>
</dbReference>